<dbReference type="Pfam" id="PF02630">
    <property type="entry name" value="SCO1-SenC"/>
    <property type="match status" value="1"/>
</dbReference>
<comment type="similarity">
    <text evidence="1">Belongs to the SCO1/2 family.</text>
</comment>
<dbReference type="Proteomes" id="UP000315825">
    <property type="component" value="Unassembled WGS sequence"/>
</dbReference>
<keyword evidence="2" id="KW-0186">Copper</keyword>
<dbReference type="Gene3D" id="3.40.30.10">
    <property type="entry name" value="Glutaredoxin"/>
    <property type="match status" value="1"/>
</dbReference>
<evidence type="ECO:0000313" key="4">
    <source>
        <dbReference type="EMBL" id="RZO26417.1"/>
    </source>
</evidence>
<feature type="binding site" evidence="2">
    <location>
        <position position="170"/>
    </location>
    <ligand>
        <name>Cu cation</name>
        <dbReference type="ChEBI" id="CHEBI:23378"/>
    </ligand>
</feature>
<sequence length="207" mass="23788">MNKTHLVLVLSLSVLFLLIFSMYRIAQPRVLSAEEMKVNGFVKYGKYEELRNFDLVDHNERSFTKKDLKSSKINLIYFGYTTCPTECPVMMSVMRSVYEKIDTNNVSYYLISFDPEIDTTRRLKDYVTAFNPAFVGVTGEYSEVIKLGYQMGIEKLDPSTDHKNHRIITHTNHLIATNSKSEIIGIFRGPFDSSSMSLVIKSLLRSE</sequence>
<organism evidence="4 5">
    <name type="scientific">SAR86 cluster bacterium</name>
    <dbReference type="NCBI Taxonomy" id="2030880"/>
    <lineage>
        <taxon>Bacteria</taxon>
        <taxon>Pseudomonadati</taxon>
        <taxon>Pseudomonadota</taxon>
        <taxon>Gammaproteobacteria</taxon>
        <taxon>SAR86 cluster</taxon>
    </lineage>
</organism>
<gene>
    <name evidence="4" type="ORF">EVA92_02670</name>
</gene>
<accession>A0A520MYW8</accession>
<reference evidence="4 5" key="1">
    <citation type="submission" date="2019-02" db="EMBL/GenBank/DDBJ databases">
        <title>Prokaryotic population dynamics and viral predation in marine succession experiment using metagenomics: the confinement effect.</title>
        <authorList>
            <person name="Haro-Moreno J.M."/>
            <person name="Rodriguez-Valera F."/>
            <person name="Lopez-Perez M."/>
        </authorList>
    </citation>
    <scope>NUCLEOTIDE SEQUENCE [LARGE SCALE GENOMIC DNA]</scope>
    <source>
        <strain evidence="4">MED-G159</strain>
    </source>
</reference>
<dbReference type="InterPro" id="IPR003782">
    <property type="entry name" value="SCO1/SenC"/>
</dbReference>
<evidence type="ECO:0000256" key="3">
    <source>
        <dbReference type="PIRSR" id="PIRSR603782-2"/>
    </source>
</evidence>
<proteinExistence type="inferred from homology"/>
<dbReference type="SUPFAM" id="SSF52833">
    <property type="entry name" value="Thioredoxin-like"/>
    <property type="match status" value="1"/>
</dbReference>
<dbReference type="InterPro" id="IPR036249">
    <property type="entry name" value="Thioredoxin-like_sf"/>
</dbReference>
<feature type="binding site" evidence="2">
    <location>
        <position position="87"/>
    </location>
    <ligand>
        <name>Cu cation</name>
        <dbReference type="ChEBI" id="CHEBI:23378"/>
    </ligand>
</feature>
<comment type="caution">
    <text evidence="4">The sequence shown here is derived from an EMBL/GenBank/DDBJ whole genome shotgun (WGS) entry which is preliminary data.</text>
</comment>
<evidence type="ECO:0000256" key="1">
    <source>
        <dbReference type="ARBA" id="ARBA00010996"/>
    </source>
</evidence>
<dbReference type="GO" id="GO:0046872">
    <property type="term" value="F:metal ion binding"/>
    <property type="evidence" value="ECO:0007669"/>
    <property type="project" value="UniProtKB-KW"/>
</dbReference>
<feature type="disulfide bond" description="Redox-active" evidence="3">
    <location>
        <begin position="83"/>
        <end position="87"/>
    </location>
</feature>
<dbReference type="EMBL" id="SHBE01000004">
    <property type="protein sequence ID" value="RZO26417.1"/>
    <property type="molecule type" value="Genomic_DNA"/>
</dbReference>
<name>A0A520MYW8_9GAMM</name>
<keyword evidence="3" id="KW-1015">Disulfide bond</keyword>
<keyword evidence="2" id="KW-0479">Metal-binding</keyword>
<dbReference type="PANTHER" id="PTHR12151">
    <property type="entry name" value="ELECTRON TRANSPORT PROTIN SCO1/SENC FAMILY MEMBER"/>
    <property type="match status" value="1"/>
</dbReference>
<evidence type="ECO:0000313" key="5">
    <source>
        <dbReference type="Proteomes" id="UP000315825"/>
    </source>
</evidence>
<protein>
    <submittedName>
        <fullName evidence="4">SCO family protein</fullName>
    </submittedName>
</protein>
<dbReference type="AlphaFoldDB" id="A0A520MYW8"/>
<dbReference type="PANTHER" id="PTHR12151:SF25">
    <property type="entry name" value="LINALOOL DEHYDRATASE_ISOMERASE DOMAIN-CONTAINING PROTEIN"/>
    <property type="match status" value="1"/>
</dbReference>
<feature type="binding site" evidence="2">
    <location>
        <position position="83"/>
    </location>
    <ligand>
        <name>Cu cation</name>
        <dbReference type="ChEBI" id="CHEBI:23378"/>
    </ligand>
</feature>
<evidence type="ECO:0000256" key="2">
    <source>
        <dbReference type="PIRSR" id="PIRSR603782-1"/>
    </source>
</evidence>
<dbReference type="CDD" id="cd02968">
    <property type="entry name" value="SCO"/>
    <property type="match status" value="1"/>
</dbReference>